<keyword evidence="13" id="KW-1185">Reference proteome</keyword>
<keyword evidence="7 10" id="KW-0443">Lipid metabolism</keyword>
<dbReference type="STRING" id="573413.Spirs_2293"/>
<dbReference type="PANTHER" id="PTHR42853">
    <property type="entry name" value="ACETYL-COENZYME A CARBOXYLASE CARBOXYL TRANSFERASE SUBUNIT ALPHA"/>
    <property type="match status" value="1"/>
</dbReference>
<evidence type="ECO:0000256" key="6">
    <source>
        <dbReference type="ARBA" id="ARBA00022840"/>
    </source>
</evidence>
<comment type="catalytic activity">
    <reaction evidence="9 10">
        <text>N(6)-carboxybiotinyl-L-lysyl-[protein] + acetyl-CoA = N(6)-biotinyl-L-lysyl-[protein] + malonyl-CoA</text>
        <dbReference type="Rhea" id="RHEA:54728"/>
        <dbReference type="Rhea" id="RHEA-COMP:10505"/>
        <dbReference type="Rhea" id="RHEA-COMP:10506"/>
        <dbReference type="ChEBI" id="CHEBI:57288"/>
        <dbReference type="ChEBI" id="CHEBI:57384"/>
        <dbReference type="ChEBI" id="CHEBI:83144"/>
        <dbReference type="ChEBI" id="CHEBI:83145"/>
        <dbReference type="EC" id="2.1.3.15"/>
    </reaction>
</comment>
<dbReference type="Pfam" id="PF03255">
    <property type="entry name" value="ACCA"/>
    <property type="match status" value="1"/>
</dbReference>
<evidence type="ECO:0000256" key="9">
    <source>
        <dbReference type="ARBA" id="ARBA00049152"/>
    </source>
</evidence>
<dbReference type="EC" id="2.1.3.15" evidence="10"/>
<proteinExistence type="inferred from homology"/>
<dbReference type="GO" id="GO:0006633">
    <property type="term" value="P:fatty acid biosynthetic process"/>
    <property type="evidence" value="ECO:0007669"/>
    <property type="project" value="UniProtKB-KW"/>
</dbReference>
<sequence length="335" mass="36675">MRGFMKNKAFEKKLKELKRLAAEEHMGVFEELSRIETKYLGNGRQGNAWERVELARNSSRPTSLDYIEMLFDDFLELKGDRSSGDDPAMIGGIGFFSGRAVTVVGHQKGRNLKENLYRNYGMANPEGYRKALRLIKEAEKFGRPVITFIDTPGAYPGLSSEERGIGEAIARNLKELSRVSVPIICIIIGEGGSGGALGIGVGDEVYMLENAVYSVITPEGCASILLRDASKAKLAAELMKMTASDLLDLGVISGIIPEGPGGAHESPEATAANIRILLERRIDYLTRRNSSRLVSDRSARLLSMGSIAGRSGEAFSILQKEKGGILNRFFGRKKR</sequence>
<evidence type="ECO:0000313" key="12">
    <source>
        <dbReference type="EMBL" id="ADK81408.1"/>
    </source>
</evidence>
<dbReference type="InterPro" id="IPR029045">
    <property type="entry name" value="ClpP/crotonase-like_dom_sf"/>
</dbReference>
<comment type="function">
    <text evidence="10">Component of the acetyl coenzyme A carboxylase (ACC) complex. First, biotin carboxylase catalyzes the carboxylation of biotin on its carrier protein (BCCP) and then the CO(2) group is transferred by the carboxyltransferase to acetyl-CoA to form malonyl-CoA.</text>
</comment>
<keyword evidence="8 10" id="KW-0275">Fatty acid biosynthesis</keyword>
<keyword evidence="4 10" id="KW-0547">Nucleotide-binding</keyword>
<dbReference type="KEGG" id="ssm:Spirs_2293"/>
<evidence type="ECO:0000259" key="11">
    <source>
        <dbReference type="PROSITE" id="PS50989"/>
    </source>
</evidence>
<keyword evidence="3 10" id="KW-0808">Transferase</keyword>
<dbReference type="NCBIfam" id="NF041504">
    <property type="entry name" value="AccA_sub"/>
    <property type="match status" value="1"/>
</dbReference>
<name>E1R1N2_SEDSS</name>
<evidence type="ECO:0000256" key="4">
    <source>
        <dbReference type="ARBA" id="ARBA00022741"/>
    </source>
</evidence>
<dbReference type="GO" id="GO:0009317">
    <property type="term" value="C:acetyl-CoA carboxylase complex"/>
    <property type="evidence" value="ECO:0007669"/>
    <property type="project" value="InterPro"/>
</dbReference>
<dbReference type="SUPFAM" id="SSF52096">
    <property type="entry name" value="ClpP/crotonase"/>
    <property type="match status" value="1"/>
</dbReference>
<keyword evidence="5 10" id="KW-0276">Fatty acid metabolism</keyword>
<keyword evidence="6 10" id="KW-0067">ATP-binding</keyword>
<keyword evidence="12" id="KW-0436">Ligase</keyword>
<evidence type="ECO:0000256" key="2">
    <source>
        <dbReference type="ARBA" id="ARBA00022516"/>
    </source>
</evidence>
<dbReference type="EMBL" id="CP002116">
    <property type="protein sequence ID" value="ADK81408.1"/>
    <property type="molecule type" value="Genomic_DNA"/>
</dbReference>
<accession>E1R1N2</accession>
<dbReference type="GO" id="GO:2001295">
    <property type="term" value="P:malonyl-CoA biosynthetic process"/>
    <property type="evidence" value="ECO:0007669"/>
    <property type="project" value="UniProtKB-UniRule"/>
</dbReference>
<evidence type="ECO:0000313" key="13">
    <source>
        <dbReference type="Proteomes" id="UP000002318"/>
    </source>
</evidence>
<dbReference type="GO" id="GO:0005524">
    <property type="term" value="F:ATP binding"/>
    <property type="evidence" value="ECO:0007669"/>
    <property type="project" value="UniProtKB-KW"/>
</dbReference>
<dbReference type="Gene3D" id="3.90.226.10">
    <property type="entry name" value="2-enoyl-CoA Hydratase, Chain A, domain 1"/>
    <property type="match status" value="1"/>
</dbReference>
<organism evidence="12 13">
    <name type="scientific">Sediminispirochaeta smaragdinae (strain DSM 11293 / JCM 15392 / SEBR 4228)</name>
    <name type="common">Spirochaeta smaragdinae</name>
    <dbReference type="NCBI Taxonomy" id="573413"/>
    <lineage>
        <taxon>Bacteria</taxon>
        <taxon>Pseudomonadati</taxon>
        <taxon>Spirochaetota</taxon>
        <taxon>Spirochaetia</taxon>
        <taxon>Spirochaetales</taxon>
        <taxon>Spirochaetaceae</taxon>
        <taxon>Sediminispirochaeta</taxon>
    </lineage>
</organism>
<evidence type="ECO:0000256" key="1">
    <source>
        <dbReference type="ARBA" id="ARBA00004956"/>
    </source>
</evidence>
<protein>
    <recommendedName>
        <fullName evidence="10">Acetyl-coenzyme A carboxylase carboxyl transferase subunit alpha</fullName>
        <shortName evidence="10">ACCase subunit alpha</shortName>
        <shortName evidence="10">Acetyl-CoA carboxylase carboxyltransferase subunit alpha</shortName>
        <ecNumber evidence="10">2.1.3.15</ecNumber>
    </recommendedName>
</protein>
<dbReference type="InterPro" id="IPR001095">
    <property type="entry name" value="Acetyl_CoA_COase_a_su"/>
</dbReference>
<evidence type="ECO:0000256" key="5">
    <source>
        <dbReference type="ARBA" id="ARBA00022832"/>
    </source>
</evidence>
<keyword evidence="2 10" id="KW-0444">Lipid biosynthesis</keyword>
<evidence type="ECO:0000256" key="7">
    <source>
        <dbReference type="ARBA" id="ARBA00023098"/>
    </source>
</evidence>
<comment type="similarity">
    <text evidence="10">Belongs to the AccA family.</text>
</comment>
<evidence type="ECO:0000256" key="8">
    <source>
        <dbReference type="ARBA" id="ARBA00023160"/>
    </source>
</evidence>
<comment type="subunit">
    <text evidence="10">Acetyl-CoA carboxylase is a heterohexamer composed of biotin carboxyl carrier protein (AccB), biotin carboxylase (AccC) and two subunits each of ACCase subunit alpha (AccA) and ACCase subunit beta (AccD).</text>
</comment>
<reference evidence="12 13" key="1">
    <citation type="journal article" date="2010" name="Stand. Genomic Sci.">
        <title>Complete genome sequence of Spirochaeta smaragdinae type strain (SEBR 4228).</title>
        <authorList>
            <person name="Mavromatis K."/>
            <person name="Yasawong M."/>
            <person name="Chertkov O."/>
            <person name="Lapidus A."/>
            <person name="Lucas S."/>
            <person name="Nolan M."/>
            <person name="Del Rio T.G."/>
            <person name="Tice H."/>
            <person name="Cheng J.F."/>
            <person name="Pitluck S."/>
            <person name="Liolios K."/>
            <person name="Ivanova N."/>
            <person name="Tapia R."/>
            <person name="Han C."/>
            <person name="Bruce D."/>
            <person name="Goodwin L."/>
            <person name="Pati A."/>
            <person name="Chen A."/>
            <person name="Palaniappan K."/>
            <person name="Land M."/>
            <person name="Hauser L."/>
            <person name="Chang Y.J."/>
            <person name="Jeffries C.D."/>
            <person name="Detter J.C."/>
            <person name="Rohde M."/>
            <person name="Brambilla E."/>
            <person name="Spring S."/>
            <person name="Goker M."/>
            <person name="Sikorski J."/>
            <person name="Woyke T."/>
            <person name="Bristow J."/>
            <person name="Eisen J.A."/>
            <person name="Markowitz V."/>
            <person name="Hugenholtz P."/>
            <person name="Klenk H.P."/>
            <person name="Kyrpides N.C."/>
        </authorList>
    </citation>
    <scope>NUCLEOTIDE SEQUENCE [LARGE SCALE GENOMIC DNA]</scope>
    <source>
        <strain evidence="13">DSM 11293 / JCM 15392 / SEBR 4228</strain>
    </source>
</reference>
<dbReference type="NCBIfam" id="TIGR00513">
    <property type="entry name" value="accA"/>
    <property type="match status" value="1"/>
</dbReference>
<dbReference type="PROSITE" id="PS50989">
    <property type="entry name" value="COA_CT_CTER"/>
    <property type="match status" value="1"/>
</dbReference>
<dbReference type="NCBIfam" id="NF004344">
    <property type="entry name" value="PRK05724.1"/>
    <property type="match status" value="1"/>
</dbReference>
<dbReference type="InterPro" id="IPR011763">
    <property type="entry name" value="COA_CT_C"/>
</dbReference>
<comment type="pathway">
    <text evidence="1 10">Lipid metabolism; malonyl-CoA biosynthesis; malonyl-CoA from acetyl-CoA: step 1/1.</text>
</comment>
<dbReference type="GO" id="GO:0016743">
    <property type="term" value="F:carboxyl- or carbamoyltransferase activity"/>
    <property type="evidence" value="ECO:0007669"/>
    <property type="project" value="UniProtKB-UniRule"/>
</dbReference>
<keyword evidence="10" id="KW-0963">Cytoplasm</keyword>
<dbReference type="PANTHER" id="PTHR42853:SF3">
    <property type="entry name" value="ACETYL-COENZYME A CARBOXYLASE CARBOXYL TRANSFERASE SUBUNIT ALPHA, CHLOROPLASTIC"/>
    <property type="match status" value="1"/>
</dbReference>
<dbReference type="eggNOG" id="COG0825">
    <property type="taxonomic scope" value="Bacteria"/>
</dbReference>
<feature type="domain" description="CoA carboxyltransferase C-terminal" evidence="11">
    <location>
        <begin position="30"/>
        <end position="284"/>
    </location>
</feature>
<dbReference type="UniPathway" id="UPA00655">
    <property type="reaction ID" value="UER00711"/>
</dbReference>
<dbReference type="HAMAP" id="MF_00823">
    <property type="entry name" value="AcetylCoA_CT_alpha"/>
    <property type="match status" value="1"/>
</dbReference>
<dbReference type="Proteomes" id="UP000002318">
    <property type="component" value="Chromosome"/>
</dbReference>
<evidence type="ECO:0000256" key="10">
    <source>
        <dbReference type="HAMAP-Rule" id="MF_00823"/>
    </source>
</evidence>
<evidence type="ECO:0000256" key="3">
    <source>
        <dbReference type="ARBA" id="ARBA00022679"/>
    </source>
</evidence>
<dbReference type="PRINTS" id="PR01069">
    <property type="entry name" value="ACCCTRFRASEA"/>
</dbReference>
<dbReference type="AlphaFoldDB" id="E1R1N2"/>
<comment type="subcellular location">
    <subcellularLocation>
        <location evidence="10">Cytoplasm</location>
    </subcellularLocation>
</comment>
<gene>
    <name evidence="10" type="primary">accA</name>
    <name evidence="12" type="ordered locus">Spirs_2293</name>
</gene>
<dbReference type="GO" id="GO:0003989">
    <property type="term" value="F:acetyl-CoA carboxylase activity"/>
    <property type="evidence" value="ECO:0007669"/>
    <property type="project" value="InterPro"/>
</dbReference>
<dbReference type="HOGENOM" id="CLU_015486_0_2_12"/>